<proteinExistence type="predicted"/>
<reference evidence="1" key="2">
    <citation type="submission" date="2021-10" db="EMBL/GenBank/DDBJ databases">
        <title>Genome of Winogradskyella sp. E313.</title>
        <authorList>
            <person name="Zhou Y."/>
        </authorList>
    </citation>
    <scope>NUCLEOTIDE SEQUENCE</scope>
    <source>
        <strain evidence="1">E313</strain>
    </source>
</reference>
<reference evidence="1" key="1">
    <citation type="submission" date="2021-03" db="EMBL/GenBank/DDBJ databases">
        <authorList>
            <person name="Ping X."/>
        </authorList>
    </citation>
    <scope>NUCLEOTIDE SEQUENCE</scope>
    <source>
        <strain evidence="1">E313</strain>
    </source>
</reference>
<evidence type="ECO:0000313" key="1">
    <source>
        <dbReference type="EMBL" id="MCC1483691.1"/>
    </source>
</evidence>
<comment type="caution">
    <text evidence="1">The sequence shown here is derived from an EMBL/GenBank/DDBJ whole genome shotgun (WGS) entry which is preliminary data.</text>
</comment>
<evidence type="ECO:0008006" key="3">
    <source>
        <dbReference type="Google" id="ProtNLM"/>
    </source>
</evidence>
<dbReference type="RefSeq" id="WP_227476139.1">
    <property type="nucleotide sequence ID" value="NZ_JAFMPT010000003.1"/>
</dbReference>
<keyword evidence="2" id="KW-1185">Reference proteome</keyword>
<sequence>MNQPFQITKFNFGTLQFYENYVISTQNEGVHIGINEHNKIMSTIIDYFGDKKFIYIANRKHSYSIDVMVYYEVIKVKNLLAIAVVNYLKTNVSTYTMESHFLKKKSKEFDELETAIKWASTLLEN</sequence>
<dbReference type="EMBL" id="JAFMPT010000003">
    <property type="protein sequence ID" value="MCC1483691.1"/>
    <property type="molecule type" value="Genomic_DNA"/>
</dbReference>
<organism evidence="1 2">
    <name type="scientific">Winogradskyella immobilis</name>
    <dbReference type="NCBI Taxonomy" id="2816852"/>
    <lineage>
        <taxon>Bacteria</taxon>
        <taxon>Pseudomonadati</taxon>
        <taxon>Bacteroidota</taxon>
        <taxon>Flavobacteriia</taxon>
        <taxon>Flavobacteriales</taxon>
        <taxon>Flavobacteriaceae</taxon>
        <taxon>Winogradskyella</taxon>
    </lineage>
</organism>
<name>A0ABS8EKG4_9FLAO</name>
<gene>
    <name evidence="1" type="ORF">J1C55_03730</name>
</gene>
<protein>
    <recommendedName>
        <fullName evidence="3">STAS/SEC14 domain-containing protein</fullName>
    </recommendedName>
</protein>
<accession>A0ABS8EKG4</accession>
<dbReference type="Proteomes" id="UP000778797">
    <property type="component" value="Unassembled WGS sequence"/>
</dbReference>
<evidence type="ECO:0000313" key="2">
    <source>
        <dbReference type="Proteomes" id="UP000778797"/>
    </source>
</evidence>